<evidence type="ECO:0000256" key="5">
    <source>
        <dbReference type="SAM" id="SignalP"/>
    </source>
</evidence>
<reference evidence="7" key="1">
    <citation type="submission" date="2021-09" db="EMBL/GenBank/DDBJ databases">
        <title>The genome of Mauremys mutica provides insights into the evolution of semi-aquatic lifestyle.</title>
        <authorList>
            <person name="Gong S."/>
            <person name="Gao Y."/>
        </authorList>
    </citation>
    <scope>NUCLEOTIDE SEQUENCE</scope>
    <source>
        <strain evidence="7">MM-2020</strain>
        <tissue evidence="7">Muscle</tissue>
    </source>
</reference>
<comment type="caution">
    <text evidence="7">The sequence shown here is derived from an EMBL/GenBank/DDBJ whole genome shotgun (WGS) entry which is preliminary data.</text>
</comment>
<feature type="domain" description="Ribonuclease A-domain" evidence="6">
    <location>
        <begin position="29"/>
        <end position="141"/>
    </location>
</feature>
<comment type="subcellular location">
    <subcellularLocation>
        <location evidence="1">Secreted</location>
    </subcellularLocation>
</comment>
<dbReference type="GO" id="GO:0050830">
    <property type="term" value="P:defense response to Gram-positive bacterium"/>
    <property type="evidence" value="ECO:0007669"/>
    <property type="project" value="TreeGrafter"/>
</dbReference>
<dbReference type="GO" id="GO:0005576">
    <property type="term" value="C:extracellular region"/>
    <property type="evidence" value="ECO:0007669"/>
    <property type="project" value="UniProtKB-SubCell"/>
</dbReference>
<evidence type="ECO:0000256" key="1">
    <source>
        <dbReference type="ARBA" id="ARBA00004613"/>
    </source>
</evidence>
<name>A0A9D4B6I3_9SAUR</name>
<protein>
    <recommendedName>
        <fullName evidence="6">Ribonuclease A-domain domain-containing protein</fullName>
    </recommendedName>
</protein>
<organism evidence="7 8">
    <name type="scientific">Mauremys mutica</name>
    <name type="common">yellowpond turtle</name>
    <dbReference type="NCBI Taxonomy" id="74926"/>
    <lineage>
        <taxon>Eukaryota</taxon>
        <taxon>Metazoa</taxon>
        <taxon>Chordata</taxon>
        <taxon>Craniata</taxon>
        <taxon>Vertebrata</taxon>
        <taxon>Euteleostomi</taxon>
        <taxon>Archelosauria</taxon>
        <taxon>Testudinata</taxon>
        <taxon>Testudines</taxon>
        <taxon>Cryptodira</taxon>
        <taxon>Durocryptodira</taxon>
        <taxon>Testudinoidea</taxon>
        <taxon>Geoemydidae</taxon>
        <taxon>Geoemydinae</taxon>
        <taxon>Mauremys</taxon>
    </lineage>
</organism>
<dbReference type="Pfam" id="PF00074">
    <property type="entry name" value="RnaseA"/>
    <property type="match status" value="1"/>
</dbReference>
<keyword evidence="4" id="KW-1015">Disulfide bond</keyword>
<keyword evidence="8" id="KW-1185">Reference proteome</keyword>
<dbReference type="AlphaFoldDB" id="A0A9D4B6I3"/>
<dbReference type="InterPro" id="IPR036816">
    <property type="entry name" value="RNaseA-like_dom_sf"/>
</dbReference>
<dbReference type="PANTHER" id="PTHR11437:SF10">
    <property type="entry name" value="ANGIOGENIN-RELATED"/>
    <property type="match status" value="1"/>
</dbReference>
<keyword evidence="3" id="KW-0964">Secreted</keyword>
<proteinExistence type="inferred from homology"/>
<evidence type="ECO:0000256" key="2">
    <source>
        <dbReference type="ARBA" id="ARBA00005600"/>
    </source>
</evidence>
<keyword evidence="5" id="KW-0732">Signal</keyword>
<dbReference type="GO" id="GO:0003676">
    <property type="term" value="F:nucleic acid binding"/>
    <property type="evidence" value="ECO:0007669"/>
    <property type="project" value="InterPro"/>
</dbReference>
<dbReference type="GO" id="GO:0004540">
    <property type="term" value="F:RNA nuclease activity"/>
    <property type="evidence" value="ECO:0007669"/>
    <property type="project" value="TreeGrafter"/>
</dbReference>
<gene>
    <name evidence="7" type="ORF">KIL84_009808</name>
</gene>
<dbReference type="Gene3D" id="3.10.130.10">
    <property type="entry name" value="Ribonuclease A-like domain"/>
    <property type="match status" value="1"/>
</dbReference>
<evidence type="ECO:0000259" key="6">
    <source>
        <dbReference type="SMART" id="SM00092"/>
    </source>
</evidence>
<dbReference type="EMBL" id="JAHDVG010000467">
    <property type="protein sequence ID" value="KAH1182054.1"/>
    <property type="molecule type" value="Genomic_DNA"/>
</dbReference>
<feature type="chain" id="PRO_5038439464" description="Ribonuclease A-domain domain-containing protein" evidence="5">
    <location>
        <begin position="27"/>
        <end position="141"/>
    </location>
</feature>
<dbReference type="Proteomes" id="UP000827986">
    <property type="component" value="Unassembled WGS sequence"/>
</dbReference>
<comment type="similarity">
    <text evidence="2">Belongs to the pancreatic ribonuclease family.</text>
</comment>
<sequence length="141" mass="15648">MALKGPCPAVLLPLTLLVACLALASGDPWNPLNDIFKREHVNNPKNKAVSNRAYCKMMMLDRGVFWKYTNTFIHEPLSTINAVCKADGVPVGGLRRQSKKTFKITTCTFNYMSFSFTGLSGTNKIVLSCLNGLPVNFVRYI</sequence>
<dbReference type="SUPFAM" id="SSF54076">
    <property type="entry name" value="RNase A-like"/>
    <property type="match status" value="1"/>
</dbReference>
<dbReference type="InterPro" id="IPR001427">
    <property type="entry name" value="RNaseA"/>
</dbReference>
<dbReference type="SMART" id="SM00092">
    <property type="entry name" value="RNAse_Pc"/>
    <property type="match status" value="1"/>
</dbReference>
<evidence type="ECO:0000256" key="3">
    <source>
        <dbReference type="ARBA" id="ARBA00022525"/>
    </source>
</evidence>
<feature type="signal peptide" evidence="5">
    <location>
        <begin position="1"/>
        <end position="26"/>
    </location>
</feature>
<dbReference type="InterPro" id="IPR023412">
    <property type="entry name" value="RNaseA_domain"/>
</dbReference>
<accession>A0A9D4B6I3</accession>
<dbReference type="OrthoDB" id="9425780at2759"/>
<dbReference type="PROSITE" id="PS51257">
    <property type="entry name" value="PROKAR_LIPOPROTEIN"/>
    <property type="match status" value="1"/>
</dbReference>
<evidence type="ECO:0000313" key="7">
    <source>
        <dbReference type="EMBL" id="KAH1182054.1"/>
    </source>
</evidence>
<dbReference type="PANTHER" id="PTHR11437">
    <property type="entry name" value="RIBONUCLEASE"/>
    <property type="match status" value="1"/>
</dbReference>
<evidence type="ECO:0000313" key="8">
    <source>
        <dbReference type="Proteomes" id="UP000827986"/>
    </source>
</evidence>
<evidence type="ECO:0000256" key="4">
    <source>
        <dbReference type="ARBA" id="ARBA00023157"/>
    </source>
</evidence>